<name>A0ABS9RT08_9GAMM</name>
<dbReference type="Proteomes" id="UP001202117">
    <property type="component" value="Unassembled WGS sequence"/>
</dbReference>
<organism evidence="1 2">
    <name type="scientific">Halomonas flagellata</name>
    <dbReference type="NCBI Taxonomy" id="2920385"/>
    <lineage>
        <taxon>Bacteria</taxon>
        <taxon>Pseudomonadati</taxon>
        <taxon>Pseudomonadota</taxon>
        <taxon>Gammaproteobacteria</taxon>
        <taxon>Oceanospirillales</taxon>
        <taxon>Halomonadaceae</taxon>
        <taxon>Halomonas</taxon>
    </lineage>
</organism>
<protein>
    <submittedName>
        <fullName evidence="1">Uncharacterized protein</fullName>
    </submittedName>
</protein>
<evidence type="ECO:0000313" key="2">
    <source>
        <dbReference type="Proteomes" id="UP001202117"/>
    </source>
</evidence>
<comment type="caution">
    <text evidence="1">The sequence shown here is derived from an EMBL/GenBank/DDBJ whole genome shotgun (WGS) entry which is preliminary data.</text>
</comment>
<evidence type="ECO:0000313" key="1">
    <source>
        <dbReference type="EMBL" id="MCH4562969.1"/>
    </source>
</evidence>
<gene>
    <name evidence="1" type="ORF">MKP05_07480</name>
</gene>
<sequence>MMASISMGAICRVVDEWVGYSNYYLYITAHALIHEVLPRLHTIEALVNNTFDAVIEAASDPRERARREEQRAALELELFTIRLNVEHLPKRHPDTGSFIAMTASPMSRWARG</sequence>
<proteinExistence type="predicted"/>
<dbReference type="EMBL" id="JAKVPY010000007">
    <property type="protein sequence ID" value="MCH4562969.1"/>
    <property type="molecule type" value="Genomic_DNA"/>
</dbReference>
<keyword evidence="2" id="KW-1185">Reference proteome</keyword>
<accession>A0ABS9RT08</accession>
<reference evidence="1 2" key="1">
    <citation type="submission" date="2022-02" db="EMBL/GenBank/DDBJ databases">
        <title>Halomonas fukangensis sp. nov., a halophilic bacterium isolated from a bulk soil of Kalidium foliatum at Fukang.</title>
        <authorList>
            <person name="Huang Y."/>
        </authorList>
    </citation>
    <scope>NUCLEOTIDE SEQUENCE [LARGE SCALE GENOMIC DNA]</scope>
    <source>
        <strain evidence="1 2">EGI 63088</strain>
    </source>
</reference>